<accession>A0A426QKF9</accession>
<feature type="transmembrane region" description="Helical" evidence="1">
    <location>
        <begin position="33"/>
        <end position="50"/>
    </location>
</feature>
<comment type="caution">
    <text evidence="2">The sequence shown here is derived from an EMBL/GenBank/DDBJ whole genome shotgun (WGS) entry which is preliminary data.</text>
</comment>
<evidence type="ECO:0000256" key="1">
    <source>
        <dbReference type="SAM" id="Phobius"/>
    </source>
</evidence>
<dbReference type="InterPro" id="IPR014509">
    <property type="entry name" value="YjdF-like"/>
</dbReference>
<feature type="transmembrane region" description="Helical" evidence="1">
    <location>
        <begin position="124"/>
        <end position="145"/>
    </location>
</feature>
<reference evidence="2 3" key="1">
    <citation type="journal article" date="2010" name="Int. J. Syst. Evol. Microbiol.">
        <title>Thiohalobacter thiocyanaticus gen. nov., sp. nov., a moderately halophilic, sulfur-oxidizing gammaproteobacterium from hypersaline lakes, that utilizes thiocyanate.</title>
        <authorList>
            <person name="Sorokin D.Y."/>
            <person name="Kovaleva O.L."/>
            <person name="Tourova T.P."/>
            <person name="Muyzer G."/>
        </authorList>
    </citation>
    <scope>NUCLEOTIDE SEQUENCE [LARGE SCALE GENOMIC DNA]</scope>
    <source>
        <strain evidence="2 3">Hrh1</strain>
    </source>
</reference>
<keyword evidence="1" id="KW-0472">Membrane</keyword>
<dbReference type="Pfam" id="PF09997">
    <property type="entry name" value="DUF2238"/>
    <property type="match status" value="1"/>
</dbReference>
<proteinExistence type="predicted"/>
<organism evidence="2 3">
    <name type="scientific">Thiohalobacter thiocyanaticus</name>
    <dbReference type="NCBI Taxonomy" id="585455"/>
    <lineage>
        <taxon>Bacteria</taxon>
        <taxon>Pseudomonadati</taxon>
        <taxon>Pseudomonadota</taxon>
        <taxon>Gammaproteobacteria</taxon>
        <taxon>Thiohalobacterales</taxon>
        <taxon>Thiohalobacteraceae</taxon>
        <taxon>Thiohalobacter</taxon>
    </lineage>
</organism>
<keyword evidence="3" id="KW-1185">Reference proteome</keyword>
<feature type="transmembrane region" description="Helical" evidence="1">
    <location>
        <begin position="175"/>
        <end position="193"/>
    </location>
</feature>
<protein>
    <recommendedName>
        <fullName evidence="4">DUF2238 domain-containing protein</fullName>
    </recommendedName>
</protein>
<name>A0A426QKF9_9GAMM</name>
<feature type="transmembrane region" description="Helical" evidence="1">
    <location>
        <begin position="12"/>
        <end position="27"/>
    </location>
</feature>
<dbReference type="RefSeq" id="WP_125181581.1">
    <property type="nucleotide sequence ID" value="NZ_QZMU01000001.1"/>
</dbReference>
<evidence type="ECO:0008006" key="4">
    <source>
        <dbReference type="Google" id="ProtNLM"/>
    </source>
</evidence>
<evidence type="ECO:0000313" key="2">
    <source>
        <dbReference type="EMBL" id="RRQ22239.1"/>
    </source>
</evidence>
<feature type="transmembrane region" description="Helical" evidence="1">
    <location>
        <begin position="88"/>
        <end position="112"/>
    </location>
</feature>
<keyword evidence="1" id="KW-1133">Transmembrane helix</keyword>
<feature type="transmembrane region" description="Helical" evidence="1">
    <location>
        <begin position="57"/>
        <end position="76"/>
    </location>
</feature>
<evidence type="ECO:0000313" key="3">
    <source>
        <dbReference type="Proteomes" id="UP000287798"/>
    </source>
</evidence>
<sequence length="229" mass="26359">MKQLLSHRRTSLILKAILLVGAAGALWEQQWLTAAATIGILLITFLPLLLARRFQVVIPAIFELLAIAFVFASLFLGEVRGFYTRFWWWDIVLHTASGFLLGIIGFLLVHVLNEIKEVGLHLKPGFVALFAFLFALGMGTLWEIFEFSMDSLFRMDMQKAMFADASGLTDTMWDLIVDAIGAFVISMLGYIYLKTARRRSFLQRWILSFIRHNPRLFPRQARPRTRRNY</sequence>
<dbReference type="EMBL" id="QZMU01000001">
    <property type="protein sequence ID" value="RRQ22239.1"/>
    <property type="molecule type" value="Genomic_DNA"/>
</dbReference>
<gene>
    <name evidence="2" type="ORF">D6C00_09930</name>
</gene>
<dbReference type="Proteomes" id="UP000287798">
    <property type="component" value="Unassembled WGS sequence"/>
</dbReference>
<dbReference type="OrthoDB" id="4966203at2"/>
<dbReference type="AlphaFoldDB" id="A0A426QKF9"/>
<keyword evidence="1" id="KW-0812">Transmembrane</keyword>